<dbReference type="SUPFAM" id="SSF46894">
    <property type="entry name" value="C-terminal effector domain of the bipartite response regulators"/>
    <property type="match status" value="1"/>
</dbReference>
<evidence type="ECO:0000313" key="4">
    <source>
        <dbReference type="EMBL" id="AJP74135.1"/>
    </source>
</evidence>
<dbReference type="CDD" id="cd00383">
    <property type="entry name" value="trans_reg_C"/>
    <property type="match status" value="1"/>
</dbReference>
<evidence type="ECO:0000256" key="1">
    <source>
        <dbReference type="ARBA" id="ARBA00023125"/>
    </source>
</evidence>
<proteinExistence type="predicted"/>
<keyword evidence="5" id="KW-1185">Reference proteome</keyword>
<name>A0A7U5BF66_9SPHN</name>
<dbReference type="GO" id="GO:0003677">
    <property type="term" value="F:DNA binding"/>
    <property type="evidence" value="ECO:0007669"/>
    <property type="project" value="UniProtKB-UniRule"/>
</dbReference>
<evidence type="ECO:0000313" key="5">
    <source>
        <dbReference type="Proteomes" id="UP000032300"/>
    </source>
</evidence>
<dbReference type="PANTHER" id="PTHR47691">
    <property type="entry name" value="REGULATOR-RELATED"/>
    <property type="match status" value="1"/>
</dbReference>
<dbReference type="RefSeq" id="WP_044335532.1">
    <property type="nucleotide sequence ID" value="NZ_CP010836.1"/>
</dbReference>
<dbReference type="GO" id="GO:0000160">
    <property type="term" value="P:phosphorelay signal transduction system"/>
    <property type="evidence" value="ECO:0007669"/>
    <property type="project" value="InterPro"/>
</dbReference>
<accession>A0A7U5BF66</accession>
<reference evidence="4 5" key="1">
    <citation type="journal article" date="2015" name="Int. J. Syst. Evol. Microbiol.">
        <title>Sphingomonas hengshuiensis sp. nov., isolated from lake wetland.</title>
        <authorList>
            <person name="Wei S."/>
            <person name="Wang T."/>
            <person name="Liu H."/>
            <person name="Zhang C."/>
            <person name="Guo J."/>
            <person name="Wang Q."/>
            <person name="Liang K."/>
            <person name="Zhang Z."/>
        </authorList>
    </citation>
    <scope>NUCLEOTIDE SEQUENCE [LARGE SCALE GENOMIC DNA]</scope>
    <source>
        <strain evidence="4 5">WHSC-8</strain>
    </source>
</reference>
<keyword evidence="1 2" id="KW-0238">DNA-binding</keyword>
<protein>
    <recommendedName>
        <fullName evidence="3">OmpR/PhoB-type domain-containing protein</fullName>
    </recommendedName>
</protein>
<gene>
    <name evidence="4" type="ORF">TS85_23580</name>
</gene>
<dbReference type="EMBL" id="CP010836">
    <property type="protein sequence ID" value="AJP74135.1"/>
    <property type="molecule type" value="Genomic_DNA"/>
</dbReference>
<dbReference type="Gene3D" id="1.10.10.10">
    <property type="entry name" value="Winged helix-like DNA-binding domain superfamily/Winged helix DNA-binding domain"/>
    <property type="match status" value="1"/>
</dbReference>
<dbReference type="GO" id="GO:0006355">
    <property type="term" value="P:regulation of DNA-templated transcription"/>
    <property type="evidence" value="ECO:0007669"/>
    <property type="project" value="InterPro"/>
</dbReference>
<dbReference type="PROSITE" id="PS51755">
    <property type="entry name" value="OMPR_PHOB"/>
    <property type="match status" value="1"/>
</dbReference>
<feature type="domain" description="OmpR/PhoB-type" evidence="3">
    <location>
        <begin position="24"/>
        <end position="122"/>
    </location>
</feature>
<dbReference type="PANTHER" id="PTHR47691:SF3">
    <property type="entry name" value="HTH-TYPE TRANSCRIPTIONAL REGULATOR RV0890C-RELATED"/>
    <property type="match status" value="1"/>
</dbReference>
<feature type="DNA-binding region" description="OmpR/PhoB-type" evidence="2">
    <location>
        <begin position="24"/>
        <end position="122"/>
    </location>
</feature>
<dbReference type="AlphaFoldDB" id="A0A7U5BF66"/>
<dbReference type="Proteomes" id="UP000032300">
    <property type="component" value="Chromosome"/>
</dbReference>
<organism evidence="4 5">
    <name type="scientific">Sphingomonas hengshuiensis</name>
    <dbReference type="NCBI Taxonomy" id="1609977"/>
    <lineage>
        <taxon>Bacteria</taxon>
        <taxon>Pseudomonadati</taxon>
        <taxon>Pseudomonadota</taxon>
        <taxon>Alphaproteobacteria</taxon>
        <taxon>Sphingomonadales</taxon>
        <taxon>Sphingomonadaceae</taxon>
        <taxon>Sphingomonas</taxon>
    </lineage>
</organism>
<dbReference type="InterPro" id="IPR016032">
    <property type="entry name" value="Sig_transdc_resp-reg_C-effctor"/>
</dbReference>
<dbReference type="KEGG" id="sphi:TS85_23580"/>
<dbReference type="InterPro" id="IPR036388">
    <property type="entry name" value="WH-like_DNA-bd_sf"/>
</dbReference>
<dbReference type="SMART" id="SM00862">
    <property type="entry name" value="Trans_reg_C"/>
    <property type="match status" value="1"/>
</dbReference>
<dbReference type="InterPro" id="IPR001867">
    <property type="entry name" value="OmpR/PhoB-type_DNA-bd"/>
</dbReference>
<evidence type="ECO:0000256" key="2">
    <source>
        <dbReference type="PROSITE-ProRule" id="PRU01091"/>
    </source>
</evidence>
<dbReference type="Pfam" id="PF00486">
    <property type="entry name" value="Trans_reg_C"/>
    <property type="match status" value="1"/>
</dbReference>
<reference evidence="4 5" key="2">
    <citation type="submission" date="2015-02" db="EMBL/GenBank/DDBJ databases">
        <title>The complete genome of Sphingomonas hengshuiensis sp. WHSC-8 isolated from soil of Hengshui Lake.</title>
        <authorList>
            <person name="Wei S."/>
            <person name="Guo J."/>
            <person name="Su C."/>
            <person name="Wu R."/>
            <person name="Zhang Z."/>
            <person name="Liang K."/>
            <person name="Li H."/>
            <person name="Wang T."/>
            <person name="Liu H."/>
            <person name="Zhang C."/>
            <person name="Li Z."/>
            <person name="Wang Q."/>
            <person name="Meng J."/>
        </authorList>
    </citation>
    <scope>NUCLEOTIDE SEQUENCE [LARGE SCALE GENOMIC DNA]</scope>
    <source>
        <strain evidence="4 5">WHSC-8</strain>
    </source>
</reference>
<sequence>MMFTAVAVPVPPSLYPVQPARPIERSFAFGPFVLKPGRQLLLNQGVPARIGGRAFDLLTALVERPGEIVSKRELLARAWPETFVGEGNLKVNIASLRRVLDEAVEAPRYIATVTGRGYRFIADVRC</sequence>
<evidence type="ECO:0000259" key="3">
    <source>
        <dbReference type="PROSITE" id="PS51755"/>
    </source>
</evidence>